<name>A0ABU0FQK5_9BACI</name>
<evidence type="ECO:0000256" key="5">
    <source>
        <dbReference type="ARBA" id="ARBA00022670"/>
    </source>
</evidence>
<organism evidence="15 16">
    <name type="scientific">Mesobacillus stamsii</name>
    <dbReference type="NCBI Taxonomy" id="225347"/>
    <lineage>
        <taxon>Bacteria</taxon>
        <taxon>Bacillati</taxon>
        <taxon>Bacillota</taxon>
        <taxon>Bacilli</taxon>
        <taxon>Bacillales</taxon>
        <taxon>Bacillaceae</taxon>
        <taxon>Mesobacillus</taxon>
    </lineage>
</organism>
<comment type="cofactor">
    <cofactor evidence="1">
        <name>Ca(2+)</name>
        <dbReference type="ChEBI" id="CHEBI:29108"/>
    </cofactor>
</comment>
<dbReference type="Proteomes" id="UP001242313">
    <property type="component" value="Unassembled WGS sequence"/>
</dbReference>
<feature type="active site" description="Charge relay system" evidence="11">
    <location>
        <position position="327"/>
    </location>
</feature>
<dbReference type="GO" id="GO:0004252">
    <property type="term" value="F:serine-type endopeptidase activity"/>
    <property type="evidence" value="ECO:0007669"/>
    <property type="project" value="UniProtKB-EC"/>
</dbReference>
<feature type="domain" description="SLH" evidence="14">
    <location>
        <begin position="467"/>
        <end position="526"/>
    </location>
</feature>
<evidence type="ECO:0000256" key="12">
    <source>
        <dbReference type="RuleBase" id="RU003355"/>
    </source>
</evidence>
<gene>
    <name evidence="15" type="ORF">J2S25_000367</name>
</gene>
<keyword evidence="8 11" id="KW-0378">Hydrolase</keyword>
<dbReference type="InterPro" id="IPR023828">
    <property type="entry name" value="Peptidase_S8_Ser-AS"/>
</dbReference>
<evidence type="ECO:0000256" key="4">
    <source>
        <dbReference type="ARBA" id="ARBA00022525"/>
    </source>
</evidence>
<keyword evidence="4" id="KW-0964">Secreted</keyword>
<dbReference type="EC" id="3.4.21.62" evidence="15"/>
<dbReference type="InterPro" id="IPR036852">
    <property type="entry name" value="Peptidase_S8/S53_dom_sf"/>
</dbReference>
<dbReference type="CDD" id="cd07477">
    <property type="entry name" value="Peptidases_S8_Subtilisin_subset"/>
    <property type="match status" value="1"/>
</dbReference>
<keyword evidence="10" id="KW-0106">Calcium</keyword>
<dbReference type="InterPro" id="IPR050131">
    <property type="entry name" value="Peptidase_S8_subtilisin-like"/>
</dbReference>
<dbReference type="Pfam" id="PF00082">
    <property type="entry name" value="Peptidase_S8"/>
    <property type="match status" value="1"/>
</dbReference>
<dbReference type="Gene3D" id="3.40.50.200">
    <property type="entry name" value="Peptidase S8/S53 domain"/>
    <property type="match status" value="1"/>
</dbReference>
<evidence type="ECO:0000256" key="8">
    <source>
        <dbReference type="ARBA" id="ARBA00022801"/>
    </source>
</evidence>
<evidence type="ECO:0000313" key="16">
    <source>
        <dbReference type="Proteomes" id="UP001242313"/>
    </source>
</evidence>
<dbReference type="RefSeq" id="WP_307191063.1">
    <property type="nucleotide sequence ID" value="NZ_JAUSUN010000002.1"/>
</dbReference>
<dbReference type="InterPro" id="IPR015500">
    <property type="entry name" value="Peptidase_S8_subtilisin-rel"/>
</dbReference>
<comment type="similarity">
    <text evidence="3 11 12">Belongs to the peptidase S8 family.</text>
</comment>
<sequence>MKNWIASLMIFILIASAAVPSFASNVDPIAEPERFIVFYEENSALKAIEENGGEIIQSYASIKAATVVTEQDTLEGLVSLGKISGFQKEKKYEAKAQITPWAHVNINIPAKVPTTLTGAGVKVAIIDTGIDPNHPDLTVKDGTCTLDDSVSPDACSKSYLDENGHGTHVAGIIAAKNNEIGIVGVAPSAELFAVKALDGNGEGTTSTIMAGVDWAIRKGVDIINMSLTTPYPDTGIKAMVDEANANGIMVIAAAGNEGNSSGSGDSIEYPAKFPSVIAVASTNSDNRRALTSATGQEIELAAPGEGIYSTFPTSLVSSGYATRSGTSMATPFVAGMAALYKEKYPSYTNDQIRSLLQKNAKDLGLAGRDPLYGFGLVQTDMAPINETQEPLTFATGVKGSLKLNMQTLLEKYQAYSIYRDGRLIADKANLPSFEDYGKSGSIKYTIYPWLNGSMLKDQANETIVSLASPVIPDLDNSVWYSRNIMYLYSKNIVKGNAFDQVHPAINVTRAEAIAMLGRAIGLNGTQRTTRFTDVPSSSFASGYVQSAYEQGIISGRANKTFLPNEYVTRAEMAIMLSKAYKLPNAPTGSFSDVTAEIAGYQQIYNLEAAKIASGYTDGTFKPNAKMQRSTYSVFLSKANNAALK</sequence>
<dbReference type="PROSITE" id="PS51272">
    <property type="entry name" value="SLH"/>
    <property type="match status" value="2"/>
</dbReference>
<feature type="active site" description="Charge relay system" evidence="11">
    <location>
        <position position="127"/>
    </location>
</feature>
<dbReference type="SUPFAM" id="SSF52743">
    <property type="entry name" value="Subtilisin-like"/>
    <property type="match status" value="1"/>
</dbReference>
<evidence type="ECO:0000256" key="11">
    <source>
        <dbReference type="PROSITE-ProRule" id="PRU01240"/>
    </source>
</evidence>
<accession>A0ABU0FQK5</accession>
<protein>
    <submittedName>
        <fullName evidence="15">Subtilisin</fullName>
        <ecNumber evidence="15">3.4.21.62</ecNumber>
    </submittedName>
</protein>
<dbReference type="InterPro" id="IPR023827">
    <property type="entry name" value="Peptidase_S8_Asp-AS"/>
</dbReference>
<dbReference type="PROSITE" id="PS51892">
    <property type="entry name" value="SUBTILASE"/>
    <property type="match status" value="1"/>
</dbReference>
<dbReference type="PROSITE" id="PS00137">
    <property type="entry name" value="SUBTILASE_HIS"/>
    <property type="match status" value="1"/>
</dbReference>
<dbReference type="Pfam" id="PF00395">
    <property type="entry name" value="SLH"/>
    <property type="match status" value="3"/>
</dbReference>
<reference evidence="15 16" key="1">
    <citation type="submission" date="2023-07" db="EMBL/GenBank/DDBJ databases">
        <title>Genomic Encyclopedia of Type Strains, Phase IV (KMG-IV): sequencing the most valuable type-strain genomes for metagenomic binning, comparative biology and taxonomic classification.</title>
        <authorList>
            <person name="Goeker M."/>
        </authorList>
    </citation>
    <scope>NUCLEOTIDE SEQUENCE [LARGE SCALE GENOMIC DNA]</scope>
    <source>
        <strain evidence="15 16">DSM 19598</strain>
    </source>
</reference>
<evidence type="ECO:0000259" key="14">
    <source>
        <dbReference type="PROSITE" id="PS51272"/>
    </source>
</evidence>
<evidence type="ECO:0000256" key="1">
    <source>
        <dbReference type="ARBA" id="ARBA00001913"/>
    </source>
</evidence>
<dbReference type="PANTHER" id="PTHR43806:SF11">
    <property type="entry name" value="CEREVISIN-RELATED"/>
    <property type="match status" value="1"/>
</dbReference>
<feature type="domain" description="SLH" evidence="14">
    <location>
        <begin position="527"/>
        <end position="590"/>
    </location>
</feature>
<proteinExistence type="inferred from homology"/>
<feature type="chain" id="PRO_5045330655" evidence="13">
    <location>
        <begin position="24"/>
        <end position="644"/>
    </location>
</feature>
<evidence type="ECO:0000313" key="15">
    <source>
        <dbReference type="EMBL" id="MDQ0412187.1"/>
    </source>
</evidence>
<evidence type="ECO:0000256" key="3">
    <source>
        <dbReference type="ARBA" id="ARBA00011073"/>
    </source>
</evidence>
<dbReference type="PANTHER" id="PTHR43806">
    <property type="entry name" value="PEPTIDASE S8"/>
    <property type="match status" value="1"/>
</dbReference>
<dbReference type="PROSITE" id="PS00138">
    <property type="entry name" value="SUBTILASE_SER"/>
    <property type="match status" value="1"/>
</dbReference>
<feature type="signal peptide" evidence="13">
    <location>
        <begin position="1"/>
        <end position="23"/>
    </location>
</feature>
<comment type="caution">
    <text evidence="15">The sequence shown here is derived from an EMBL/GenBank/DDBJ whole genome shotgun (WGS) entry which is preliminary data.</text>
</comment>
<feature type="active site" description="Charge relay system" evidence="11">
    <location>
        <position position="165"/>
    </location>
</feature>
<keyword evidence="7 13" id="KW-0732">Signal</keyword>
<dbReference type="InterPro" id="IPR022398">
    <property type="entry name" value="Peptidase_S8_His-AS"/>
</dbReference>
<dbReference type="EMBL" id="JAUSUN010000002">
    <property type="protein sequence ID" value="MDQ0412187.1"/>
    <property type="molecule type" value="Genomic_DNA"/>
</dbReference>
<evidence type="ECO:0000256" key="13">
    <source>
        <dbReference type="SAM" id="SignalP"/>
    </source>
</evidence>
<dbReference type="PROSITE" id="PS00136">
    <property type="entry name" value="SUBTILASE_ASP"/>
    <property type="match status" value="1"/>
</dbReference>
<dbReference type="InterPro" id="IPR001119">
    <property type="entry name" value="SLH_dom"/>
</dbReference>
<keyword evidence="6" id="KW-0479">Metal-binding</keyword>
<keyword evidence="9 11" id="KW-0720">Serine protease</keyword>
<evidence type="ECO:0000256" key="10">
    <source>
        <dbReference type="ARBA" id="ARBA00022837"/>
    </source>
</evidence>
<keyword evidence="16" id="KW-1185">Reference proteome</keyword>
<evidence type="ECO:0000256" key="2">
    <source>
        <dbReference type="ARBA" id="ARBA00004613"/>
    </source>
</evidence>
<evidence type="ECO:0000256" key="7">
    <source>
        <dbReference type="ARBA" id="ARBA00022729"/>
    </source>
</evidence>
<evidence type="ECO:0000256" key="6">
    <source>
        <dbReference type="ARBA" id="ARBA00022723"/>
    </source>
</evidence>
<keyword evidence="5 11" id="KW-0645">Protease</keyword>
<comment type="subcellular location">
    <subcellularLocation>
        <location evidence="2">Secreted</location>
    </subcellularLocation>
</comment>
<dbReference type="InterPro" id="IPR034202">
    <property type="entry name" value="Subtilisin_Carlsberg-like"/>
</dbReference>
<dbReference type="PRINTS" id="PR00723">
    <property type="entry name" value="SUBTILISIN"/>
</dbReference>
<dbReference type="InterPro" id="IPR000209">
    <property type="entry name" value="Peptidase_S8/S53_dom"/>
</dbReference>
<evidence type="ECO:0000256" key="9">
    <source>
        <dbReference type="ARBA" id="ARBA00022825"/>
    </source>
</evidence>